<protein>
    <submittedName>
        <fullName evidence="2">Uncharacterized protein</fullName>
    </submittedName>
</protein>
<dbReference type="Ensembl" id="ENSTGET00000001449.1">
    <property type="protein sequence ID" value="ENSTGEP00000001129.1"/>
    <property type="gene ID" value="ENSTGEG00000001076.1"/>
</dbReference>
<sequence>CPKNKEKFKGFFKRRNTNARAGRSPGARTASGTTPWLPDPKTLKFVFVIVAVLLLVSTRRGPWLGKSAPGAGNGEGDTAGTLGPGRLGQGVPGQDYPVIGVGKIGVPWLGRSDPALSREARTALSCPGVSSRINGGRESRWKLRNESQEATARLPLSLVS</sequence>
<name>A0A8D2E0J5_THEGE</name>
<reference evidence="2" key="3">
    <citation type="submission" date="2025-09" db="UniProtKB">
        <authorList>
            <consortium name="Ensembl"/>
        </authorList>
    </citation>
    <scope>IDENTIFICATION</scope>
</reference>
<evidence type="ECO:0000313" key="3">
    <source>
        <dbReference type="Proteomes" id="UP000694411"/>
    </source>
</evidence>
<organism evidence="2 3">
    <name type="scientific">Theropithecus gelada</name>
    <name type="common">Gelada baboon</name>
    <dbReference type="NCBI Taxonomy" id="9565"/>
    <lineage>
        <taxon>Eukaryota</taxon>
        <taxon>Metazoa</taxon>
        <taxon>Chordata</taxon>
        <taxon>Craniata</taxon>
        <taxon>Vertebrata</taxon>
        <taxon>Euteleostomi</taxon>
        <taxon>Mammalia</taxon>
        <taxon>Eutheria</taxon>
        <taxon>Euarchontoglires</taxon>
        <taxon>Primates</taxon>
        <taxon>Haplorrhini</taxon>
        <taxon>Catarrhini</taxon>
        <taxon>Cercopithecidae</taxon>
        <taxon>Cercopithecinae</taxon>
        <taxon>Theropithecus</taxon>
    </lineage>
</organism>
<proteinExistence type="predicted"/>
<feature type="region of interest" description="Disordered" evidence="1">
    <location>
        <begin position="14"/>
        <end position="35"/>
    </location>
</feature>
<reference evidence="2" key="2">
    <citation type="submission" date="2025-08" db="UniProtKB">
        <authorList>
            <consortium name="Ensembl"/>
        </authorList>
    </citation>
    <scope>IDENTIFICATION</scope>
</reference>
<accession>A0A8D2E0J5</accession>
<reference evidence="2" key="1">
    <citation type="submission" date="2018-05" db="EMBL/GenBank/DDBJ databases">
        <title>Whole genome of Theropithecus gelada.</title>
        <authorList>
            <person name="Chiou K.L."/>
            <person name="Snyder-Mackler N."/>
        </authorList>
    </citation>
    <scope>NUCLEOTIDE SEQUENCE [LARGE SCALE GENOMIC DNA]</scope>
</reference>
<evidence type="ECO:0000313" key="2">
    <source>
        <dbReference type="Ensembl" id="ENSTGEP00000001129.1"/>
    </source>
</evidence>
<evidence type="ECO:0000256" key="1">
    <source>
        <dbReference type="SAM" id="MobiDB-lite"/>
    </source>
</evidence>
<dbReference type="Proteomes" id="UP000694411">
    <property type="component" value="Chromosome 8"/>
</dbReference>
<dbReference type="AlphaFoldDB" id="A0A8D2E0J5"/>
<keyword evidence="3" id="KW-1185">Reference proteome</keyword>